<evidence type="ECO:0000313" key="2">
    <source>
        <dbReference type="Proteomes" id="UP001165065"/>
    </source>
</evidence>
<proteinExistence type="predicted"/>
<name>A0A9W7GCI2_9STRA</name>
<keyword evidence="2" id="KW-1185">Reference proteome</keyword>
<sequence length="450" mass="49896">MDVKEDMANGAMRWGGDVVRGMMLDGKRGVVALNMLLSGMANGGALGEGGGMREGKRKAVEDIVKGVDWEVVKDKGSGREIASINLKNCIWGLCHAGVTRGVLTSELGSRSASVVAGGNLQEVSNLLWCMGEGVKNNEEEDQEEMKRFEEAGIMLGSEIVSSGKGTSIVKSGRGEEISMLFVALTRLSLPYPHLANMVMSDFDNVVERMEPQGWSNVGHSMGIMGYPGGEWVDRVMGNEGRREEMMVKGTASAYRSMLYAKAVGGWGEGVEREIWERAKGGEIGKGEYMQLMIAKAVNASEGGEVWEDDERTLELGASYRSDFFHHRPSGMWSRRVFRALDTLGFPYETEVCPFDERTVEEYGIWRELFAIDVANEERKIAIELDGPTHTLLGGQRNGTTKAKRRLLERLGWKVLTCGLEDSIELQERGMEEEVKWWREALEDVGWRGDE</sequence>
<gene>
    <name evidence="1" type="ORF">TrCOL_g2099</name>
</gene>
<dbReference type="OrthoDB" id="385235at2759"/>
<accession>A0A9W7GCI2</accession>
<evidence type="ECO:0000313" key="1">
    <source>
        <dbReference type="EMBL" id="GMI40174.1"/>
    </source>
</evidence>
<dbReference type="Proteomes" id="UP001165065">
    <property type="component" value="Unassembled WGS sequence"/>
</dbReference>
<comment type="caution">
    <text evidence="1">The sequence shown here is derived from an EMBL/GenBank/DDBJ whole genome shotgun (WGS) entry which is preliminary data.</text>
</comment>
<organism evidence="1 2">
    <name type="scientific">Triparma columacea</name>
    <dbReference type="NCBI Taxonomy" id="722753"/>
    <lineage>
        <taxon>Eukaryota</taxon>
        <taxon>Sar</taxon>
        <taxon>Stramenopiles</taxon>
        <taxon>Ochrophyta</taxon>
        <taxon>Bolidophyceae</taxon>
        <taxon>Parmales</taxon>
        <taxon>Triparmaceae</taxon>
        <taxon>Triparma</taxon>
    </lineage>
</organism>
<dbReference type="AlphaFoldDB" id="A0A9W7GCI2"/>
<dbReference type="EMBL" id="BRYA01000122">
    <property type="protein sequence ID" value="GMI40174.1"/>
    <property type="molecule type" value="Genomic_DNA"/>
</dbReference>
<reference evidence="2" key="1">
    <citation type="journal article" date="2023" name="Commun. Biol.">
        <title>Genome analysis of Parmales, the sister group of diatoms, reveals the evolutionary specialization of diatoms from phago-mixotrophs to photoautotrophs.</title>
        <authorList>
            <person name="Ban H."/>
            <person name="Sato S."/>
            <person name="Yoshikawa S."/>
            <person name="Yamada K."/>
            <person name="Nakamura Y."/>
            <person name="Ichinomiya M."/>
            <person name="Sato N."/>
            <person name="Blanc-Mathieu R."/>
            <person name="Endo H."/>
            <person name="Kuwata A."/>
            <person name="Ogata H."/>
        </authorList>
    </citation>
    <scope>NUCLEOTIDE SEQUENCE [LARGE SCALE GENOMIC DNA]</scope>
</reference>
<protein>
    <submittedName>
        <fullName evidence="1">Uncharacterized protein</fullName>
    </submittedName>
</protein>